<feature type="compositionally biased region" description="Polar residues" evidence="1">
    <location>
        <begin position="52"/>
        <end position="80"/>
    </location>
</feature>
<feature type="region of interest" description="Disordered" evidence="1">
    <location>
        <begin position="1"/>
        <end position="110"/>
    </location>
</feature>
<organism evidence="2 3">
    <name type="scientific">Petrolisthes cinctipes</name>
    <name type="common">Flat porcelain crab</name>
    <dbReference type="NCBI Taxonomy" id="88211"/>
    <lineage>
        <taxon>Eukaryota</taxon>
        <taxon>Metazoa</taxon>
        <taxon>Ecdysozoa</taxon>
        <taxon>Arthropoda</taxon>
        <taxon>Crustacea</taxon>
        <taxon>Multicrustacea</taxon>
        <taxon>Malacostraca</taxon>
        <taxon>Eumalacostraca</taxon>
        <taxon>Eucarida</taxon>
        <taxon>Decapoda</taxon>
        <taxon>Pleocyemata</taxon>
        <taxon>Anomura</taxon>
        <taxon>Galatheoidea</taxon>
        <taxon>Porcellanidae</taxon>
        <taxon>Petrolisthes</taxon>
    </lineage>
</organism>
<gene>
    <name evidence="2" type="ORF">Pcinc_032751</name>
</gene>
<evidence type="ECO:0000256" key="1">
    <source>
        <dbReference type="SAM" id="MobiDB-lite"/>
    </source>
</evidence>
<protein>
    <submittedName>
        <fullName evidence="2">Uncharacterized protein</fullName>
    </submittedName>
</protein>
<sequence length="152" mass="17122">MRKEAERKIVQKMKQSRMVRKAELEKAERQKEQFSKMMSELGQEGQRKATSDRNNNATTTEVTQSTCVQEEPNLTSNDTPSPIPTLIDLPSNDPTNATTTTSPTTTTKDEDFPYCLLHLPAGDLHKPVLVVMRESDAHKLLQGPYFSKVTTE</sequence>
<reference evidence="2" key="1">
    <citation type="submission" date="2023-10" db="EMBL/GenBank/DDBJ databases">
        <title>Genome assemblies of two species of porcelain crab, Petrolisthes cinctipes and Petrolisthes manimaculis (Anomura: Porcellanidae).</title>
        <authorList>
            <person name="Angst P."/>
        </authorList>
    </citation>
    <scope>NUCLEOTIDE SEQUENCE</scope>
    <source>
        <strain evidence="2">PB745_01</strain>
        <tissue evidence="2">Gill</tissue>
    </source>
</reference>
<comment type="caution">
    <text evidence="2">The sequence shown here is derived from an EMBL/GenBank/DDBJ whole genome shotgun (WGS) entry which is preliminary data.</text>
</comment>
<dbReference type="EMBL" id="JAWQEG010004522">
    <property type="protein sequence ID" value="KAK3861240.1"/>
    <property type="molecule type" value="Genomic_DNA"/>
</dbReference>
<evidence type="ECO:0000313" key="3">
    <source>
        <dbReference type="Proteomes" id="UP001286313"/>
    </source>
</evidence>
<feature type="compositionally biased region" description="Basic and acidic residues" evidence="1">
    <location>
        <begin position="20"/>
        <end position="34"/>
    </location>
</feature>
<proteinExistence type="predicted"/>
<dbReference type="Proteomes" id="UP001286313">
    <property type="component" value="Unassembled WGS sequence"/>
</dbReference>
<feature type="compositionally biased region" description="Low complexity" evidence="1">
    <location>
        <begin position="95"/>
        <end position="106"/>
    </location>
</feature>
<accession>A0AAE1ETE5</accession>
<dbReference type="AlphaFoldDB" id="A0AAE1ETE5"/>
<feature type="compositionally biased region" description="Basic residues" evidence="1">
    <location>
        <begin position="10"/>
        <end position="19"/>
    </location>
</feature>
<keyword evidence="3" id="KW-1185">Reference proteome</keyword>
<evidence type="ECO:0000313" key="2">
    <source>
        <dbReference type="EMBL" id="KAK3861240.1"/>
    </source>
</evidence>
<name>A0AAE1ETE5_PETCI</name>